<evidence type="ECO:0000256" key="4">
    <source>
        <dbReference type="ARBA" id="ARBA00022741"/>
    </source>
</evidence>
<dbReference type="PROSITE" id="PS50109">
    <property type="entry name" value="HIS_KIN"/>
    <property type="match status" value="1"/>
</dbReference>
<keyword evidence="6" id="KW-0067">ATP-binding</keyword>
<evidence type="ECO:0000313" key="9">
    <source>
        <dbReference type="Proteomes" id="UP001589595"/>
    </source>
</evidence>
<dbReference type="EMBL" id="JBHMAJ010000010">
    <property type="protein sequence ID" value="MFB9825785.1"/>
    <property type="molecule type" value="Genomic_DNA"/>
</dbReference>
<sequence length="391" mass="42797">MSESTFAASEARAELYECIRRNVPFDRKAEDALELGKQFLGVENGHLTRIDRETDYWGAIASTDPDDGRFHAGLELDLGRTYCRRTVESDGQISLHDAPEQEWEDDPAFETHGLHCYQGTTLVVDGEPYGTVCFVAEDAREAFADDELLFSELLARLLERELERYRHEAELERQTDLATVLNRVIRHNLRNDMSVIRGHARLMAEELDDDSAGDVVLDHVDSLLELSEKARTLDRIRAAEPDHESIQVSTLVERVAGGVAARYPAASVSVKSDTAVTADVLPSFGRAVEELVENAVEHGGEEPTVTVAVETSPGAVEVRVVDDGPGLPEYEVNVLNAGRESPLLHGSGLGLWLARWVATGHGGSLEATDTDGGTTMTVTVPRTAPTGERRG</sequence>
<evidence type="ECO:0000256" key="6">
    <source>
        <dbReference type="ARBA" id="ARBA00022840"/>
    </source>
</evidence>
<dbReference type="EC" id="2.7.13.3" evidence="2"/>
<dbReference type="PRINTS" id="PR00344">
    <property type="entry name" value="BCTRLSENSOR"/>
</dbReference>
<keyword evidence="5 8" id="KW-0418">Kinase</keyword>
<dbReference type="RefSeq" id="WP_222921593.1">
    <property type="nucleotide sequence ID" value="NZ_CP082286.1"/>
</dbReference>
<dbReference type="Pfam" id="PF01590">
    <property type="entry name" value="GAF"/>
    <property type="match status" value="1"/>
</dbReference>
<dbReference type="Proteomes" id="UP001589595">
    <property type="component" value="Unassembled WGS sequence"/>
</dbReference>
<dbReference type="AlphaFoldDB" id="A0ABD5MTL2"/>
<organism evidence="8 9">
    <name type="scientific">Halobaculum roseum</name>
    <dbReference type="NCBI Taxonomy" id="2175149"/>
    <lineage>
        <taxon>Archaea</taxon>
        <taxon>Methanobacteriati</taxon>
        <taxon>Methanobacteriota</taxon>
        <taxon>Stenosarchaea group</taxon>
        <taxon>Halobacteria</taxon>
        <taxon>Halobacteriales</taxon>
        <taxon>Haloferacaceae</taxon>
        <taxon>Halobaculum</taxon>
    </lineage>
</organism>
<dbReference type="InterPro" id="IPR004358">
    <property type="entry name" value="Sig_transdc_His_kin-like_C"/>
</dbReference>
<reference evidence="8" key="1">
    <citation type="submission" date="2024-09" db="EMBL/GenBank/DDBJ databases">
        <authorList>
            <person name="Sun Q."/>
        </authorList>
    </citation>
    <scope>NUCLEOTIDE SEQUENCE [LARGE SCALE GENOMIC DNA]</scope>
    <source>
        <strain evidence="8">JCM 31273</strain>
    </source>
</reference>
<keyword evidence="9" id="KW-1185">Reference proteome</keyword>
<name>A0ABD5MTL2_9EURY</name>
<accession>A0ABD5MTL2</accession>
<dbReference type="PANTHER" id="PTHR44936:SF10">
    <property type="entry name" value="SENSOR PROTEIN RSTB"/>
    <property type="match status" value="1"/>
</dbReference>
<dbReference type="InterPro" id="IPR005467">
    <property type="entry name" value="His_kinase_dom"/>
</dbReference>
<evidence type="ECO:0000256" key="2">
    <source>
        <dbReference type="ARBA" id="ARBA00012438"/>
    </source>
</evidence>
<evidence type="ECO:0000256" key="3">
    <source>
        <dbReference type="ARBA" id="ARBA00022679"/>
    </source>
</evidence>
<dbReference type="InterPro" id="IPR003018">
    <property type="entry name" value="GAF"/>
</dbReference>
<comment type="catalytic activity">
    <reaction evidence="1">
        <text>ATP + protein L-histidine = ADP + protein N-phospho-L-histidine.</text>
        <dbReference type="EC" id="2.7.13.3"/>
    </reaction>
</comment>
<keyword evidence="3" id="KW-0808">Transferase</keyword>
<dbReference type="SMART" id="SM00387">
    <property type="entry name" value="HATPase_c"/>
    <property type="match status" value="1"/>
</dbReference>
<evidence type="ECO:0000313" key="8">
    <source>
        <dbReference type="EMBL" id="MFB9825785.1"/>
    </source>
</evidence>
<dbReference type="InterPro" id="IPR029016">
    <property type="entry name" value="GAF-like_dom_sf"/>
</dbReference>
<dbReference type="CDD" id="cd00075">
    <property type="entry name" value="HATPase"/>
    <property type="match status" value="1"/>
</dbReference>
<dbReference type="PANTHER" id="PTHR44936">
    <property type="entry name" value="SENSOR PROTEIN CREC"/>
    <property type="match status" value="1"/>
</dbReference>
<evidence type="ECO:0000256" key="5">
    <source>
        <dbReference type="ARBA" id="ARBA00022777"/>
    </source>
</evidence>
<keyword evidence="4" id="KW-0547">Nucleotide-binding</keyword>
<evidence type="ECO:0000259" key="7">
    <source>
        <dbReference type="PROSITE" id="PS50109"/>
    </source>
</evidence>
<proteinExistence type="predicted"/>
<feature type="domain" description="Histidine kinase" evidence="7">
    <location>
        <begin position="184"/>
        <end position="384"/>
    </location>
</feature>
<dbReference type="GO" id="GO:0005524">
    <property type="term" value="F:ATP binding"/>
    <property type="evidence" value="ECO:0007669"/>
    <property type="project" value="UniProtKB-KW"/>
</dbReference>
<dbReference type="InterPro" id="IPR050980">
    <property type="entry name" value="2C_sensor_his_kinase"/>
</dbReference>
<dbReference type="Gene3D" id="3.30.450.40">
    <property type="match status" value="1"/>
</dbReference>
<dbReference type="GO" id="GO:0004673">
    <property type="term" value="F:protein histidine kinase activity"/>
    <property type="evidence" value="ECO:0007669"/>
    <property type="project" value="UniProtKB-EC"/>
</dbReference>
<comment type="caution">
    <text evidence="8">The sequence shown here is derived from an EMBL/GenBank/DDBJ whole genome shotgun (WGS) entry which is preliminary data.</text>
</comment>
<dbReference type="InterPro" id="IPR003594">
    <property type="entry name" value="HATPase_dom"/>
</dbReference>
<gene>
    <name evidence="8" type="ORF">ACFFOL_16575</name>
</gene>
<dbReference type="SUPFAM" id="SSF55781">
    <property type="entry name" value="GAF domain-like"/>
    <property type="match status" value="1"/>
</dbReference>
<dbReference type="SUPFAM" id="SSF55874">
    <property type="entry name" value="ATPase domain of HSP90 chaperone/DNA topoisomerase II/histidine kinase"/>
    <property type="match status" value="1"/>
</dbReference>
<dbReference type="GeneID" id="67211766"/>
<evidence type="ECO:0000256" key="1">
    <source>
        <dbReference type="ARBA" id="ARBA00000085"/>
    </source>
</evidence>
<dbReference type="Gene3D" id="3.30.565.10">
    <property type="entry name" value="Histidine kinase-like ATPase, C-terminal domain"/>
    <property type="match status" value="1"/>
</dbReference>
<dbReference type="Pfam" id="PF02518">
    <property type="entry name" value="HATPase_c"/>
    <property type="match status" value="1"/>
</dbReference>
<protein>
    <recommendedName>
        <fullName evidence="2">histidine kinase</fullName>
        <ecNumber evidence="2">2.7.13.3</ecNumber>
    </recommendedName>
</protein>
<dbReference type="InterPro" id="IPR036890">
    <property type="entry name" value="HATPase_C_sf"/>
</dbReference>